<keyword evidence="2" id="KW-1185">Reference proteome</keyword>
<dbReference type="Proteomes" id="UP000005615">
    <property type="component" value="Unassembled WGS sequence"/>
</dbReference>
<evidence type="ECO:0000313" key="1">
    <source>
        <dbReference type="EMBL" id="EGG29486.1"/>
    </source>
</evidence>
<proteinExistence type="predicted"/>
<sequence length="166" mass="18186">MWNLLNTPPFYAHLIRNLILSLFCVATLSARADTSLDMTVFKSETCGCCLHWMDHLANNGISSTAQHPSDLSGFKGAMGIQPQMQSCHTGVIDDRYVFEGHVPAKLIKQFMDSPPAGSIGLSVPRMPVGSPGMEVGDRFDPYQVMLLMEDGSAKIYATINSPSEQY</sequence>
<dbReference type="InterPro" id="IPR007332">
    <property type="entry name" value="DUF411"/>
</dbReference>
<comment type="caution">
    <text evidence="1">The sequence shown here is derived from an EMBL/GenBank/DDBJ whole genome shotgun (WGS) entry which is preliminary data.</text>
</comment>
<protein>
    <submittedName>
        <fullName evidence="1">CopG protein</fullName>
    </submittedName>
</protein>
<name>F3L2F9_9GAMM</name>
<dbReference type="AlphaFoldDB" id="F3L2F9"/>
<organism evidence="1 2">
    <name type="scientific">Aequoribacter fuscus</name>
    <dbReference type="NCBI Taxonomy" id="2518989"/>
    <lineage>
        <taxon>Bacteria</taxon>
        <taxon>Pseudomonadati</taxon>
        <taxon>Pseudomonadota</taxon>
        <taxon>Gammaproteobacteria</taxon>
        <taxon>Cellvibrionales</taxon>
        <taxon>Halieaceae</taxon>
        <taxon>Aequoribacter</taxon>
    </lineage>
</organism>
<dbReference type="Pfam" id="PF04214">
    <property type="entry name" value="DUF411"/>
    <property type="match status" value="1"/>
</dbReference>
<dbReference type="EMBL" id="AEIG01000049">
    <property type="protein sequence ID" value="EGG29486.1"/>
    <property type="molecule type" value="Genomic_DNA"/>
</dbReference>
<dbReference type="eggNOG" id="COG3019">
    <property type="taxonomic scope" value="Bacteria"/>
</dbReference>
<dbReference type="RefSeq" id="WP_009575965.1">
    <property type="nucleotide sequence ID" value="NZ_AEIG01000049.1"/>
</dbReference>
<gene>
    <name evidence="1" type="ORF">IMCC3088_1732</name>
</gene>
<accession>F3L2F9</accession>
<evidence type="ECO:0000313" key="2">
    <source>
        <dbReference type="Proteomes" id="UP000005615"/>
    </source>
</evidence>
<dbReference type="OrthoDB" id="14727at2"/>
<reference evidence="1 2" key="1">
    <citation type="journal article" date="2011" name="J. Bacteriol.">
        <title>Genome sequence of strain IMCC3088, a proteorhodopsin-containing marine bacterium belonging to the OM60/NOR5 clade.</title>
        <authorList>
            <person name="Jang Y."/>
            <person name="Oh H.M."/>
            <person name="Kang I."/>
            <person name="Lee K."/>
            <person name="Yang S.J."/>
            <person name="Cho J.C."/>
        </authorList>
    </citation>
    <scope>NUCLEOTIDE SEQUENCE [LARGE SCALE GENOMIC DNA]</scope>
    <source>
        <strain evidence="1 2">IMCC3088</strain>
    </source>
</reference>